<feature type="compositionally biased region" description="Basic residues" evidence="1">
    <location>
        <begin position="3382"/>
        <end position="3391"/>
    </location>
</feature>
<feature type="compositionally biased region" description="Basic and acidic residues" evidence="1">
    <location>
        <begin position="3406"/>
        <end position="3426"/>
    </location>
</feature>
<dbReference type="InterPro" id="IPR018244">
    <property type="entry name" value="Allrgn_V5/Tpx1_CS"/>
</dbReference>
<feature type="compositionally biased region" description="Basic and acidic residues" evidence="1">
    <location>
        <begin position="2325"/>
        <end position="2343"/>
    </location>
</feature>
<feature type="region of interest" description="Disordered" evidence="1">
    <location>
        <begin position="666"/>
        <end position="702"/>
    </location>
</feature>
<evidence type="ECO:0000313" key="5">
    <source>
        <dbReference type="Proteomes" id="UP001652625"/>
    </source>
</evidence>
<dbReference type="Gene3D" id="3.40.33.10">
    <property type="entry name" value="CAP"/>
    <property type="match status" value="7"/>
</dbReference>
<dbReference type="InterPro" id="IPR001283">
    <property type="entry name" value="CRISP-related"/>
</dbReference>
<dbReference type="InterPro" id="IPR035940">
    <property type="entry name" value="CAP_sf"/>
</dbReference>
<feature type="compositionally biased region" description="Polar residues" evidence="1">
    <location>
        <begin position="2368"/>
        <end position="2384"/>
    </location>
</feature>
<feature type="domain" description="SCP" evidence="3">
    <location>
        <begin position="4840"/>
        <end position="4973"/>
    </location>
</feature>
<feature type="chain" id="PRO_5045026063" evidence="2">
    <location>
        <begin position="21"/>
        <end position="5058"/>
    </location>
</feature>
<dbReference type="CDD" id="cd05382">
    <property type="entry name" value="CAP_GAPR1-like"/>
    <property type="match status" value="6"/>
</dbReference>
<dbReference type="InterPro" id="IPR034113">
    <property type="entry name" value="SCP_GAPR1-like"/>
</dbReference>
<dbReference type="SMART" id="SM00198">
    <property type="entry name" value="SCP"/>
    <property type="match status" value="6"/>
</dbReference>
<feature type="region of interest" description="Disordered" evidence="1">
    <location>
        <begin position="2316"/>
        <end position="2403"/>
    </location>
</feature>
<feature type="region of interest" description="Disordered" evidence="1">
    <location>
        <begin position="1741"/>
        <end position="1763"/>
    </location>
</feature>
<feature type="compositionally biased region" description="Polar residues" evidence="1">
    <location>
        <begin position="2193"/>
        <end position="2212"/>
    </location>
</feature>
<reference evidence="6 7" key="1">
    <citation type="submission" date="2025-05" db="UniProtKB">
        <authorList>
            <consortium name="RefSeq"/>
        </authorList>
    </citation>
    <scope>IDENTIFICATION</scope>
</reference>
<feature type="domain" description="Nuclease associated modular" evidence="4">
    <location>
        <begin position="3272"/>
        <end position="3288"/>
    </location>
</feature>
<feature type="region of interest" description="Disordered" evidence="1">
    <location>
        <begin position="1085"/>
        <end position="1107"/>
    </location>
</feature>
<feature type="compositionally biased region" description="Polar residues" evidence="1">
    <location>
        <begin position="2348"/>
        <end position="2360"/>
    </location>
</feature>
<feature type="region of interest" description="Disordered" evidence="1">
    <location>
        <begin position="1675"/>
        <end position="1695"/>
    </location>
</feature>
<feature type="compositionally biased region" description="Polar residues" evidence="1">
    <location>
        <begin position="933"/>
        <end position="951"/>
    </location>
</feature>
<dbReference type="SMART" id="SM00496">
    <property type="entry name" value="IENR2"/>
    <property type="match status" value="4"/>
</dbReference>
<feature type="region of interest" description="Disordered" evidence="1">
    <location>
        <begin position="3972"/>
        <end position="4006"/>
    </location>
</feature>
<accession>A0ABM4DQE8</accession>
<feature type="domain" description="Nuclease associated modular" evidence="4">
    <location>
        <begin position="3332"/>
        <end position="3348"/>
    </location>
</feature>
<evidence type="ECO:0000259" key="4">
    <source>
        <dbReference type="SMART" id="SM00496"/>
    </source>
</evidence>
<feature type="compositionally biased region" description="Basic residues" evidence="1">
    <location>
        <begin position="3509"/>
        <end position="3519"/>
    </location>
</feature>
<feature type="domain" description="SCP" evidence="3">
    <location>
        <begin position="2710"/>
        <end position="2857"/>
    </location>
</feature>
<dbReference type="RefSeq" id="XP_065676813.1">
    <property type="nucleotide sequence ID" value="XM_065820741.1"/>
</dbReference>
<feature type="signal peptide" evidence="2">
    <location>
        <begin position="1"/>
        <end position="20"/>
    </location>
</feature>
<dbReference type="InterPro" id="IPR003611">
    <property type="entry name" value="NUMOD3"/>
</dbReference>
<feature type="domain" description="Nuclease associated modular" evidence="4">
    <location>
        <begin position="3292"/>
        <end position="3308"/>
    </location>
</feature>
<feature type="region of interest" description="Disordered" evidence="1">
    <location>
        <begin position="908"/>
        <end position="951"/>
    </location>
</feature>
<feature type="compositionally biased region" description="Polar residues" evidence="1">
    <location>
        <begin position="742"/>
        <end position="758"/>
    </location>
</feature>
<evidence type="ECO:0000313" key="6">
    <source>
        <dbReference type="RefSeq" id="XP_065676811.1"/>
    </source>
</evidence>
<gene>
    <name evidence="6 7" type="primary">LOC136072146</name>
</gene>
<evidence type="ECO:0000313" key="7">
    <source>
        <dbReference type="RefSeq" id="XP_065676813.1"/>
    </source>
</evidence>
<dbReference type="Proteomes" id="UP001652625">
    <property type="component" value="Chromosome 15"/>
</dbReference>
<feature type="compositionally biased region" description="Low complexity" evidence="1">
    <location>
        <begin position="1094"/>
        <end position="1107"/>
    </location>
</feature>
<protein>
    <submittedName>
        <fullName evidence="6 7">Uncharacterized protein LOC136072146 isoform X1</fullName>
    </submittedName>
</protein>
<feature type="region of interest" description="Disordered" evidence="1">
    <location>
        <begin position="739"/>
        <end position="824"/>
    </location>
</feature>
<keyword evidence="5" id="KW-1185">Reference proteome</keyword>
<feature type="domain" description="SCP" evidence="3">
    <location>
        <begin position="4390"/>
        <end position="4527"/>
    </location>
</feature>
<feature type="compositionally biased region" description="Basic and acidic residues" evidence="1">
    <location>
        <begin position="3520"/>
        <end position="3531"/>
    </location>
</feature>
<dbReference type="InterPro" id="IPR014044">
    <property type="entry name" value="CAP_dom"/>
</dbReference>
<sequence>MKANILEIFLLFFYLGDAHSNKWHLNKKDHFIGRSSGSKNQDVKNVLFHKRTFRNHAKKHSISMKTVKTFSQQIPKNQIFSPVSNENWIDIGGLKRDMLVFPAQTLVSLYQKPTSEFLSDHRMPSALFFDDQLLKPSQASYRFLNSAKSTFPSYNSQYSANQDTDLINTMELNGANRLLYDDPIPSEYKDMQGLQDSEEMLVGKIVGNAPKGTSLTKPISQHFSPFHASSLSASLYNENSNNIHNSLNNGLLEKILAPHLSSQLGMKLQEEEYIKPSKQFKHGMQDALLKPQKEINCDPVQLSEVANCTNSMDPLCKDEDLNSFRSNGLHQHQTFRRVHQTPPLELNTILNNEAQNYSEVLANAPKLSYSDPRDRPGQGENIAVRCSDDGSILSAKEAVIYWYNKACKDEKDPSHFSSEITQFAQLVWKNTNYLGMGRATKKKGDLLCTYIVARYSPQATKDGFTENVPQFDSRKICINKCIKDSDHVSVSNSELPSINKFELDEKDKFLSHEAIFNKMKDITEEDRQRLQTRSEEGIHQEKQIDHLPTEMHQDTSFASDYGKLSHENVNNQEVNLEVQKSSKSAEYPLVIHSSASKRNPVKVPNKLFTVRSKAEDDLDLEDDDLKKPSHNENVLDLSSPKRHRHKGIPFSNLSHSSLINGDETDLAHPNNINIHHQSPLKERAHEMESEREDQEKDESDVEHDRYVEKMQRHYERIQSQANEQKIKDRNRGAAFMERFLSPDTNGGSPSFEASSSTWREPKKKRKRRKKKYDDEDDDNDESSEQKDKDENQEKNNKKFEDSEDKESEDNENKDVDASSRVFGKKVKNLVDSEVSEYDASGKLIAKSVDLDKMKPSHLKFSEFKSGKKNQHREEGTLVNPHAPEQLSWNADINSKVSNTEIVNLKSGKLDNSNTATSTHEKTSSKQDIKESSVSHLNNPPNPPKDSNTPLTLSINHITQNEKSLKENTSKALLKVEPAISPNLKENFLKTVLKTEKLSTDLIKSQPSLHAATLPVGTINSTLSLNNDSIKVLTNSAASSQLKTSSNLNTVHHEKSVQLTNLNNTAKVDQAKSIKMNVKISEQLEKMSGQSDKLSSQSEKMPSQSSEKIQADYNKISLSKKLEKLEPPKRLLHNELNLESLDSEPKFEKGSDAEIQYKINKKVSKVQSLNDDKEDSVDFFNKLKTDFVKVKTEMKLPMKKKKNEDLKTVAHFEDIGEENHENIESNDESTFQHESPLALAEKTLNEINNTIVKSELESKDKSVLRESTVTPVAFIQPSTEGIASIPQDVHKSLKKPEIAFKINNITVKNELESKASSVIRESALMPVTFIQPASVTDSNVRDPQVVHKSSPEKPDVMVIINNVQNKTLQRSFSHKLPRQDPEEEDLPVFQEVTDTRIPNNEEADIHELSRSSRMKPTRPVRRTVPGLRISNLTNNGLVDLMFLEKASPKTSDPATRHVLQTFFDSVGLKLNGESTSYIQLIPTKDLDEFRKEMVEQHNKFRSIHLVKPLHLDKSLSKDAQSYAAYVAKHNSVAHSDPKDRPDIGESVAEMCTKEGVLPTAEHIVSKWYSEICNPGFDFKNVSKQPGTGHFTQIIWKDTDKLGIGLAVANHPNGDSCSYVVARYKSAGNYLDKIKENVLEGYFSREKCNALESNVFSRNILARASHLPIPGAVRTMKDHTQKHSVKGKYNKKKKEKDLVDHSTPIKNLEINEPKQFSSINQVPANTPQKLTVLTNKKTDVDFEVREDTDEEPQSKSKILRHSKNETDLDKKSQIYSTNQSFAIYKKTHIQKEFRGSEGAYQYNYKNFWNDEKREKRSNEKNISVNIAKKQDFIYPDFSQGGEFSASTPVHSFIINSKGAVFPLPNAQSVGQFDANKNPLAPNLEYSRPIQNVVQNILAQPPVQQNNLVANSLGSMSSITPLSSNTNYLDLLKQSNKNQDNSFLLSQLNLNHKAINHPTQLNNIIQSELAKQTGLLKKPDEQQVLAALNENLLNNKVMDSSSDLVRQKLVLPKFGKSSEDNLGVPLCMLPAIDAKEALELSSKNFNNRTLPRAIMKLCNNSFLNRLKFLNQFKNGENGDVAKKFIVPKSRIPYRLQSVGLSKKDAEDEVNKYFQHSKKSKQNNLIVYKNPQKSTKLLTKSYAKVFKKQDKTFKDKNSIKYQKPSFEENKKYNNKSDLENYLGNIVVKLHDLNSGKNADTYQTKKSNVKTQSQLEPKSSRKSAIDASIKPENSITDTGHKRLLQSQENIEAKQFDSAYSSMPHEIGIEQMHENTHIEEVSANTNSGSYTATELEVNDKQFPSNSQETLVNEHDTELYGLNSEQNAGWKGEQDVEQNARWKGEQGGEKDLEETFNNNFGSSTQKTLPVEKSETSITASMQELDHSQSLSNKEEEKISSDNSVQASTEDESALATKFKMTPKTVDVPNIKPLQTYSKELEKEVQRIPTEEIKDSNIEANVVAHHIANSFNWDILNTPTHRKKVKSHDLNSHDAKQDSKQKSLHVFDSNLILDRNQRNVRSGKNKIENRSLEQVFDADEKENKIENLEEQKNGLQNYKITSDYQKPYNKENIKSYLALRHFKEYQLKKLKDVHEKQLLKAKLNKKIEEKELKKFSEDFLKEATKLMKESSSKEKKKKLKLSKLDNAKMKYKESDDSELDSNIEPIANSSKNKPEKIEKEFGNLEDKIKVVDPSLADLDHTSFLPDDEIFLRPQNPSIVEQSALMAINQLRAIHLAPKLHLSEKLSRDAQLYANELVQRHGGVLINSPILTRLDQGENLAIDCDPHDKLMSGSEAVVKWYKELCEKGYNFNEEPTADQALGTLHFTQMVWQSTKIFGIGIVTTKKNKMTCTIVVARFHPPGNIPKRFKKNVIEGLFDGKICASIKKISDASDSIVDHTAPYSSQIKSDQYIKHPHKSKNEKSLFGQPKFDTKELGNFVNKTSNDFSENFDEEHMNVKASLEEDDEKNVKFERANEHPLYQKVLQQINEIEQQKKVAKYYSAPDIAMATENYKPKVIANDQQITEDINIPLYSESAAKDFVSIRGLIGKSNSSLEALETPLHLKGSPLDELDDEPKLKFIRADEKGGDVEDMMRSNSRALMKEDFIHKNISGDADVSELLWNKDEGGHDHSFVRSNHRMKGFHQSVDLPSEHEIGYVSKIQDDNDLSENEKQTKVLHNEINSDTQNLENSTHNEVSKDEEESAILNKYLTNKLKMHNYKAIQIGEHLILHTLGNSSIENLNNKISSKVKEEKMSLPNEDKEKTNLSNEDKENMSLSNEDKENISLSNVDKEKMSLSNEDKEKMNFSNEDKEKMSLSNEDKEKMSLSNEDKEKMSLSNEDKENMSLSNEDKEKMILSNKVDEKMSLSNEENEKMSNKEEESLSNKEKEKIRLSNKKKKKLSSKLANGNDRFMLNTDQEKVEIKKYDNEEKKPDSKKLNALNEQNEGEKKPEDLIYESSSLKNSRKKLNHLDQSHYEHPQNKKLGNRLEDQPTFEENNEGSKTLNANNKNKEQVQTVKKPPNRKPPKGLKGHGEEEQPEDNKLVAGNEMLGNDENKRPSKRPTHGSDLYKPILSPSPTPLVIPSPSPMSSSFDAKLVQTLGPWPSVSFSSFGSPVVLHIGATGFYEDDLAFLRIGLSTHNKLRKIHGSPPMEMDQELTAKAYRHAVSLTNLGYLKHESLKQNPTLELLPGVISTVGENLFLGCYDGEYDISAEEAVVRWYGEVCSPGHCFNKTSQCSGTGHFSQVVWASSVRLGMAKATRMQNGLRCTYIVAKYFPEGNNHMLYNENVLKGNFNEKETCHDVIEALVTFETRNIDKANMVAKEKNLARMEFLKSLKDAEKQVTENLNKELATGNVQLYNSSCCGLMLNDLDQIKENLPVNAGGTGSEINNVQQISQDHFEELKNSNPAPILNSKFALKTQKAIRNDGLQDSRQELFRGQKYMNSSFITSSKNKNSVSEMNPIREAKVSYENEILNVKDPNLEQNSVSQHSDDEMEANGVTKSDSGLDKEGVSSFTPSEINDLDITTARNKLHTKKQAEVSLDQDINLIQQSENKSKPVKKKENESNLEKLVHNQKKNKKLSLGNTRVDGVSSDDFDDEEKIRPQLQSKHDPLESTIFPTLRKTQKSVSKKKPAIVANREDSIDAESGDSDENISQKKVESRFKKISGQNLPTVNINVPGGPNDPTAKLEDMAAASHTAETEYKPSSISKPVLDEKVNNHNKTVKVVLSYKDRLQNLLKMTNLKNSSLNLLTQDLSKDMHHVFETSTNVASGMIWNKLKNPIIDSLVPSEINPEDSIQKPSVYQHFNSESHTLTNKLKWNDEENKQKPYLTDNINITDIHQYDDDRFISDSDDLSSPTISVKVECKISSENPDQAAPYLLSTKCGSENEKAFHGPMTGDVSLFQLSALNAHNAYRHAHNAPSLVLNAQMSKEATEYAKKIAEAASLSHSNTEDGENIATVCRSKDELMTGQEASTIWYREVCDPGYDFSAAVPGKAGHFTQVVWKTSRQFGIGRASKFHNGLLCTYVVARYRPAGNFIGEFAANVLQGHFRSPRECLNLARKRSGIRFPRSFKEEKRNISYSKDNYYYKKNLYANNTKNESSYDKGRKISGKKLVSGYFGIFLPTNVSSNEVSKELESQSTENQLEISLNTPLAGDFLLDNQVSEFELTSLKLHNLFRSVHLSPPLGLDNNLTFEAKKRADFIAGKDIKSKILSLENENVVETCKDSGELLTATDAVTSWYNTVCSPSYIFGVDWVQEESAPFTQLVWKESTHLGIARTNFYKNKKRCSVVVAKYSQRKNKNAFKSNVFQGDFDTKSYCDGLGAVYPGVVHQNNPLVETDLPKRLVPLDTQDFRQEALSLHNKFRMIHGSPAIKLDEDLCIEAEMYASILATEGVLKHSNTKYGENYAKSCSKNETLTGDEAVRTWYNEVCNPGYIFAHEPPKVGTESFAQMIWKETSKMGIGRANSEENGMYCTYVVSRYNKRAMPNQHNKSVLKGKFDFGYCGSLGRPSHKTNIRDKSDGLRRTINHNIMPSRRYFKHYQRRFRGVKYSDGNNFLTINKRGHKNFERR</sequence>
<dbReference type="RefSeq" id="XP_065676811.1">
    <property type="nucleotide sequence ID" value="XM_065820739.1"/>
</dbReference>
<feature type="compositionally biased region" description="Basic residues" evidence="1">
    <location>
        <begin position="761"/>
        <end position="770"/>
    </location>
</feature>
<feature type="domain" description="SCP" evidence="3">
    <location>
        <begin position="1487"/>
        <end position="1630"/>
    </location>
</feature>
<organism evidence="5 7">
    <name type="scientific">Hydra vulgaris</name>
    <name type="common">Hydra</name>
    <name type="synonym">Hydra attenuata</name>
    <dbReference type="NCBI Taxonomy" id="6087"/>
    <lineage>
        <taxon>Eukaryota</taxon>
        <taxon>Metazoa</taxon>
        <taxon>Cnidaria</taxon>
        <taxon>Hydrozoa</taxon>
        <taxon>Hydroidolina</taxon>
        <taxon>Anthoathecata</taxon>
        <taxon>Aplanulata</taxon>
        <taxon>Hydridae</taxon>
        <taxon>Hydra</taxon>
    </lineage>
</organism>
<dbReference type="PROSITE" id="PS01009">
    <property type="entry name" value="CRISP_1"/>
    <property type="match status" value="3"/>
</dbReference>
<feature type="region of interest" description="Disordered" evidence="1">
    <location>
        <begin position="3239"/>
        <end position="3566"/>
    </location>
</feature>
<feature type="domain" description="Nuclease associated modular" evidence="4">
    <location>
        <begin position="3312"/>
        <end position="3328"/>
    </location>
</feature>
<feature type="compositionally biased region" description="Acidic residues" evidence="1">
    <location>
        <begin position="689"/>
        <end position="701"/>
    </location>
</feature>
<feature type="compositionally biased region" description="Basic and acidic residues" evidence="1">
    <location>
        <begin position="3458"/>
        <end position="3479"/>
    </location>
</feature>
<evidence type="ECO:0000259" key="3">
    <source>
        <dbReference type="SMART" id="SM00198"/>
    </source>
</evidence>
<feature type="domain" description="SCP" evidence="3">
    <location>
        <begin position="3619"/>
        <end position="3771"/>
    </location>
</feature>
<keyword evidence="2" id="KW-0732">Signal</keyword>
<feature type="region of interest" description="Disordered" evidence="1">
    <location>
        <begin position="2193"/>
        <end position="2222"/>
    </location>
</feature>
<feature type="compositionally biased region" description="Basic residues" evidence="1">
    <location>
        <begin position="1680"/>
        <end position="1692"/>
    </location>
</feature>
<feature type="compositionally biased region" description="Basic and acidic residues" evidence="1">
    <location>
        <begin position="918"/>
        <end position="932"/>
    </location>
</feature>
<name>A0ABM4DQE8_HYDVU</name>
<proteinExistence type="predicted"/>
<dbReference type="GeneID" id="136072146"/>
<dbReference type="SUPFAM" id="SSF141571">
    <property type="entry name" value="Pentapeptide repeat-like"/>
    <property type="match status" value="1"/>
</dbReference>
<feature type="compositionally biased region" description="Basic and acidic residues" evidence="1">
    <location>
        <begin position="679"/>
        <end position="688"/>
    </location>
</feature>
<feature type="region of interest" description="Disordered" evidence="1">
    <location>
        <begin position="619"/>
        <end position="649"/>
    </location>
</feature>
<feature type="domain" description="SCP" evidence="3">
    <location>
        <begin position="323"/>
        <end position="463"/>
    </location>
</feature>
<dbReference type="Pfam" id="PF00188">
    <property type="entry name" value="CAP"/>
    <property type="match status" value="7"/>
</dbReference>
<dbReference type="PANTHER" id="PTHR10334">
    <property type="entry name" value="CYSTEINE-RICH SECRETORY PROTEIN-RELATED"/>
    <property type="match status" value="1"/>
</dbReference>
<feature type="compositionally biased region" description="Basic and acidic residues" evidence="1">
    <location>
        <begin position="783"/>
        <end position="800"/>
    </location>
</feature>
<evidence type="ECO:0000256" key="2">
    <source>
        <dbReference type="SAM" id="SignalP"/>
    </source>
</evidence>
<feature type="compositionally biased region" description="Basic and acidic residues" evidence="1">
    <location>
        <begin position="3239"/>
        <end position="3381"/>
    </location>
</feature>
<dbReference type="SUPFAM" id="SSF55797">
    <property type="entry name" value="PR-1-like"/>
    <property type="match status" value="7"/>
</dbReference>
<evidence type="ECO:0000256" key="1">
    <source>
        <dbReference type="SAM" id="MobiDB-lite"/>
    </source>
</evidence>
<feature type="compositionally biased region" description="Polar residues" evidence="1">
    <location>
        <begin position="3489"/>
        <end position="3505"/>
    </location>
</feature>